<sequence>MYAWEKMFQQTALEKGKMKYKEHRVTELKTDGEKYTAAVLGHKRHEVSITMQDGRPKRGKCDCPVAKGRQLCAHMAALLYVIEDEKKRQEKKEQKEDEEKERRRLAREKRKEIKKQREIEKQQLEEARKRAAAEEAAREEEQKRAKAEKEAAEKARREERRRLEEEARRLADARRKEEERRQREEEKRQREEEKDSRYTLLGEPWEDGAEQEETEQNEFSIIDLEHYRYFDITKIRNTVRFPADALKNGRRLFRQSAVKITKVRAGFDREHGEAFGEFFTTVTDRDTEIPQIIRFTRTEVIDSRCGCPQCTRRYYGFYSGGEKSVCQYSAAAMDALELYLQNYEITDATDAKGWFVLDAFGAEGVREDRGDGDGDSGKLQLEARVSAAQQGLEVTFRIGNSKMFVIKNLEEFCDNVRNCADETYGKNTVFNLARPNFTEEAKQWVDFIMRVEKENGQAAERTEADWYYYGSRRKASRDIELYGWRLDAFFDTASKAGSVEYDSGGSGKKKYVPLKMREQNPQVNVQISEAKLDGGKDFHGIDVDIAMPRLHSGLNADYYIEGGYMNRTDPGFSEKLGALAEQEENGHVAFRVGRNYLNTFYYNVLPRLEEIARINEHSRERIRQYLTPEARFTFYLDADEGEVLCRIFAGYGQREFSLVETLAQNKIKEPYRDALGEGRILSRALDWMPYVDEERDALSTGRDEEQVYRAMTEGVEQLLQMGEVRCTDSFRSRRVIRRVKPRVGVSVSEGLLELEISADGLDPKELLDILQSYRMKKRYHRLKDGSFVGLDDAAVGTVDELTEALSLKPADMIKGKMHIPLYRALYLDRMLAENDEVYSKRDSHFREMVKEFKTIDDSDFEEPASLSDILRNYQKDGFKWLRTLEEWNLGGILADDMGLGKTLQIIALLLSAKLEGRTGTTLVAAPAALVYNWEEEIRKYAPELRAAVIAGNQEERREKIEQYGEYDVLVTSYDTLRRDIPFYEGKEFRCEVIDEAQYIKNHTTAAAKAVKVIKSRHRFALTGTPIENRLSELWSIFDYLMPGFLYGYETFRREIETPIVKNQDEDVMKRLQKMTGPFILRRLKENVLSDLPEKLEETRYVRFDGEQKNLYDAQVVHMRETLAGQAEEEFNKNRFQVLAELTRLRQICCAPSLCFENYRGSSAKVDACVQLILSAIDGGHRMLVFSQFTSMLEILEKELDKEEIQYYVITGSTPKEERLRLVKAFNSGSVPVFFISLKAGGVGLNLTGADVVIHYDPWWNQAVQNQATDRAHRIGQTKKVTVYKLIAKNTIEEKIQKLQETKQDLADQIIGGETGQLAGMSREDILALLE</sequence>
<accession>A0A9D2R2B1</accession>
<dbReference type="EMBL" id="DWUV01000007">
    <property type="protein sequence ID" value="HJD32964.1"/>
    <property type="molecule type" value="Genomic_DNA"/>
</dbReference>
<keyword evidence="7" id="KW-0347">Helicase</keyword>
<dbReference type="InterPro" id="IPR049730">
    <property type="entry name" value="SNF2/RAD54-like_C"/>
</dbReference>
<proteinExistence type="predicted"/>
<dbReference type="InterPro" id="IPR027417">
    <property type="entry name" value="P-loop_NTPase"/>
</dbReference>
<dbReference type="InterPro" id="IPR001650">
    <property type="entry name" value="Helicase_C-like"/>
</dbReference>
<dbReference type="InterPro" id="IPR038718">
    <property type="entry name" value="SNF2-like_sf"/>
</dbReference>
<evidence type="ECO:0000256" key="3">
    <source>
        <dbReference type="SAM" id="MobiDB-lite"/>
    </source>
</evidence>
<dbReference type="Pfam" id="PF00271">
    <property type="entry name" value="Helicase_C"/>
    <property type="match status" value="1"/>
</dbReference>
<feature type="domain" description="SWIM-type" evidence="4">
    <location>
        <begin position="45"/>
        <end position="83"/>
    </location>
</feature>
<keyword evidence="2" id="KW-0862">Zinc</keyword>
<evidence type="ECO:0000259" key="6">
    <source>
        <dbReference type="PROSITE" id="PS51194"/>
    </source>
</evidence>
<feature type="compositionally biased region" description="Acidic residues" evidence="3">
    <location>
        <begin position="204"/>
        <end position="216"/>
    </location>
</feature>
<dbReference type="InterPro" id="IPR007527">
    <property type="entry name" value="Znf_SWIM"/>
</dbReference>
<evidence type="ECO:0000313" key="7">
    <source>
        <dbReference type="EMBL" id="HJD32964.1"/>
    </source>
</evidence>
<reference evidence="7" key="2">
    <citation type="submission" date="2021-04" db="EMBL/GenBank/DDBJ databases">
        <authorList>
            <person name="Gilroy R."/>
        </authorList>
    </citation>
    <scope>NUCLEOTIDE SEQUENCE</scope>
    <source>
        <strain evidence="7">ChiGjej3B3-11674</strain>
    </source>
</reference>
<keyword evidence="2" id="KW-0863">Zinc-finger</keyword>
<evidence type="ECO:0000256" key="1">
    <source>
        <dbReference type="ARBA" id="ARBA00022801"/>
    </source>
</evidence>
<dbReference type="PROSITE" id="PS50966">
    <property type="entry name" value="ZF_SWIM"/>
    <property type="match status" value="1"/>
</dbReference>
<dbReference type="Gene3D" id="3.40.50.300">
    <property type="entry name" value="P-loop containing nucleotide triphosphate hydrolases"/>
    <property type="match status" value="1"/>
</dbReference>
<dbReference type="PROSITE" id="PS51192">
    <property type="entry name" value="HELICASE_ATP_BIND_1"/>
    <property type="match status" value="1"/>
</dbReference>
<protein>
    <submittedName>
        <fullName evidence="7">DEAD/DEAH box helicase</fullName>
    </submittedName>
</protein>
<feature type="domain" description="Helicase ATP-binding" evidence="5">
    <location>
        <begin position="882"/>
        <end position="1043"/>
    </location>
</feature>
<dbReference type="Pfam" id="PF00176">
    <property type="entry name" value="SNF2-rel_dom"/>
    <property type="match status" value="1"/>
</dbReference>
<dbReference type="FunFam" id="3.40.50.300:FF:000533">
    <property type="entry name" value="Helicase, Snf2 family"/>
    <property type="match status" value="1"/>
</dbReference>
<dbReference type="SUPFAM" id="SSF52540">
    <property type="entry name" value="P-loop containing nucleoside triphosphate hydrolases"/>
    <property type="match status" value="2"/>
</dbReference>
<dbReference type="Proteomes" id="UP000823897">
    <property type="component" value="Unassembled WGS sequence"/>
</dbReference>
<dbReference type="GO" id="GO:0016787">
    <property type="term" value="F:hydrolase activity"/>
    <property type="evidence" value="ECO:0007669"/>
    <property type="project" value="UniProtKB-KW"/>
</dbReference>
<feature type="domain" description="Helicase C-terminal" evidence="6">
    <location>
        <begin position="1168"/>
        <end position="1326"/>
    </location>
</feature>
<evidence type="ECO:0000313" key="8">
    <source>
        <dbReference type="Proteomes" id="UP000823897"/>
    </source>
</evidence>
<dbReference type="GO" id="GO:0008270">
    <property type="term" value="F:zinc ion binding"/>
    <property type="evidence" value="ECO:0007669"/>
    <property type="project" value="UniProtKB-KW"/>
</dbReference>
<dbReference type="Gene3D" id="3.40.50.10810">
    <property type="entry name" value="Tandem AAA-ATPase domain"/>
    <property type="match status" value="1"/>
</dbReference>
<keyword evidence="1" id="KW-0378">Hydrolase</keyword>
<dbReference type="InterPro" id="IPR000330">
    <property type="entry name" value="SNF2_N"/>
</dbReference>
<feature type="compositionally biased region" description="Basic and acidic residues" evidence="3">
    <location>
        <begin position="86"/>
        <end position="102"/>
    </location>
</feature>
<feature type="region of interest" description="Disordered" evidence="3">
    <location>
        <begin position="130"/>
        <end position="216"/>
    </location>
</feature>
<organism evidence="7 8">
    <name type="scientific">Candidatus Mediterraneibacter tabaqchaliae</name>
    <dbReference type="NCBI Taxonomy" id="2838689"/>
    <lineage>
        <taxon>Bacteria</taxon>
        <taxon>Bacillati</taxon>
        <taxon>Bacillota</taxon>
        <taxon>Clostridia</taxon>
        <taxon>Lachnospirales</taxon>
        <taxon>Lachnospiraceae</taxon>
        <taxon>Mediterraneibacter</taxon>
    </lineage>
</organism>
<dbReference type="PROSITE" id="PS51194">
    <property type="entry name" value="HELICASE_CTER"/>
    <property type="match status" value="1"/>
</dbReference>
<dbReference type="CDD" id="cd18793">
    <property type="entry name" value="SF2_C_SNF"/>
    <property type="match status" value="1"/>
</dbReference>
<feature type="region of interest" description="Disordered" evidence="3">
    <location>
        <begin position="86"/>
        <end position="116"/>
    </location>
</feature>
<feature type="compositionally biased region" description="Basic and acidic residues" evidence="3">
    <location>
        <begin position="130"/>
        <end position="197"/>
    </location>
</feature>
<comment type="caution">
    <text evidence="7">The sequence shown here is derived from an EMBL/GenBank/DDBJ whole genome shotgun (WGS) entry which is preliminary data.</text>
</comment>
<dbReference type="CDD" id="cd18012">
    <property type="entry name" value="DEXQc_arch_SWI2_SNF2"/>
    <property type="match status" value="1"/>
</dbReference>
<evidence type="ECO:0000259" key="5">
    <source>
        <dbReference type="PROSITE" id="PS51192"/>
    </source>
</evidence>
<evidence type="ECO:0000256" key="2">
    <source>
        <dbReference type="PROSITE-ProRule" id="PRU00325"/>
    </source>
</evidence>
<dbReference type="PANTHER" id="PTHR10799">
    <property type="entry name" value="SNF2/RAD54 HELICASE FAMILY"/>
    <property type="match status" value="1"/>
</dbReference>
<reference evidence="7" key="1">
    <citation type="journal article" date="2021" name="PeerJ">
        <title>Extensive microbial diversity within the chicken gut microbiome revealed by metagenomics and culture.</title>
        <authorList>
            <person name="Gilroy R."/>
            <person name="Ravi A."/>
            <person name="Getino M."/>
            <person name="Pursley I."/>
            <person name="Horton D.L."/>
            <person name="Alikhan N.F."/>
            <person name="Baker D."/>
            <person name="Gharbi K."/>
            <person name="Hall N."/>
            <person name="Watson M."/>
            <person name="Adriaenssens E.M."/>
            <person name="Foster-Nyarko E."/>
            <person name="Jarju S."/>
            <person name="Secka A."/>
            <person name="Antonio M."/>
            <person name="Oren A."/>
            <person name="Chaudhuri R.R."/>
            <person name="La Ragione R."/>
            <person name="Hildebrand F."/>
            <person name="Pallen M.J."/>
        </authorList>
    </citation>
    <scope>NUCLEOTIDE SEQUENCE</scope>
    <source>
        <strain evidence="7">ChiGjej3B3-11674</strain>
    </source>
</reference>
<keyword evidence="7" id="KW-0067">ATP-binding</keyword>
<dbReference type="GO" id="GO:0005524">
    <property type="term" value="F:ATP binding"/>
    <property type="evidence" value="ECO:0007669"/>
    <property type="project" value="InterPro"/>
</dbReference>
<evidence type="ECO:0000259" key="4">
    <source>
        <dbReference type="PROSITE" id="PS50966"/>
    </source>
</evidence>
<dbReference type="SMART" id="SM00490">
    <property type="entry name" value="HELICc"/>
    <property type="match status" value="1"/>
</dbReference>
<keyword evidence="2" id="KW-0479">Metal-binding</keyword>
<dbReference type="GO" id="GO:0004386">
    <property type="term" value="F:helicase activity"/>
    <property type="evidence" value="ECO:0007669"/>
    <property type="project" value="UniProtKB-KW"/>
</dbReference>
<keyword evidence="7" id="KW-0547">Nucleotide-binding</keyword>
<dbReference type="Pfam" id="PF08455">
    <property type="entry name" value="SNF2_assoc"/>
    <property type="match status" value="1"/>
</dbReference>
<dbReference type="SMART" id="SM00487">
    <property type="entry name" value="DEXDc"/>
    <property type="match status" value="1"/>
</dbReference>
<gene>
    <name evidence="7" type="ORF">H9911_00300</name>
</gene>
<dbReference type="InterPro" id="IPR013663">
    <property type="entry name" value="Helicase_SWF/SNF/SWI_bac"/>
</dbReference>
<name>A0A9D2R2B1_9FIRM</name>
<dbReference type="InterPro" id="IPR014001">
    <property type="entry name" value="Helicase_ATP-bd"/>
</dbReference>